<feature type="region of interest" description="Disordered" evidence="1">
    <location>
        <begin position="331"/>
        <end position="392"/>
    </location>
</feature>
<protein>
    <submittedName>
        <fullName evidence="3">LysM peptidoglycan-binding domain-containing protein</fullName>
    </submittedName>
</protein>
<gene>
    <name evidence="3" type="ORF">GTP41_12395</name>
</gene>
<evidence type="ECO:0000256" key="1">
    <source>
        <dbReference type="SAM" id="MobiDB-lite"/>
    </source>
</evidence>
<evidence type="ECO:0000313" key="4">
    <source>
        <dbReference type="Proteomes" id="UP000448575"/>
    </source>
</evidence>
<dbReference type="Gene3D" id="3.10.350.10">
    <property type="entry name" value="LysM domain"/>
    <property type="match status" value="1"/>
</dbReference>
<keyword evidence="4" id="KW-1185">Reference proteome</keyword>
<dbReference type="CDD" id="cd00118">
    <property type="entry name" value="LysM"/>
    <property type="match status" value="1"/>
</dbReference>
<proteinExistence type="predicted"/>
<comment type="caution">
    <text evidence="3">The sequence shown here is derived from an EMBL/GenBank/DDBJ whole genome shotgun (WGS) entry which is preliminary data.</text>
</comment>
<feature type="compositionally biased region" description="Basic and acidic residues" evidence="1">
    <location>
        <begin position="372"/>
        <end position="385"/>
    </location>
</feature>
<dbReference type="Proteomes" id="UP000448575">
    <property type="component" value="Unassembled WGS sequence"/>
</dbReference>
<feature type="domain" description="LysM" evidence="2">
    <location>
        <begin position="289"/>
        <end position="333"/>
    </location>
</feature>
<dbReference type="SUPFAM" id="SSF53955">
    <property type="entry name" value="Lysozyme-like"/>
    <property type="match status" value="1"/>
</dbReference>
<dbReference type="InterPro" id="IPR023346">
    <property type="entry name" value="Lysozyme-like_dom_sf"/>
</dbReference>
<dbReference type="PROSITE" id="PS51782">
    <property type="entry name" value="LYSM"/>
    <property type="match status" value="1"/>
</dbReference>
<reference evidence="3 4" key="1">
    <citation type="submission" date="2019-12" db="EMBL/GenBank/DDBJ databases">
        <title>Novel species isolated from a subtropical stream in China.</title>
        <authorList>
            <person name="Lu H."/>
        </authorList>
    </citation>
    <scope>NUCLEOTIDE SEQUENCE [LARGE SCALE GENOMIC DNA]</scope>
    <source>
        <strain evidence="3 4">DS3</strain>
    </source>
</reference>
<feature type="compositionally biased region" description="Low complexity" evidence="1">
    <location>
        <begin position="341"/>
        <end position="369"/>
    </location>
</feature>
<dbReference type="Pfam" id="PF01476">
    <property type="entry name" value="LysM"/>
    <property type="match status" value="1"/>
</dbReference>
<evidence type="ECO:0000313" key="3">
    <source>
        <dbReference type="EMBL" id="MYN02900.1"/>
    </source>
</evidence>
<dbReference type="PANTHER" id="PTHR33734:SF22">
    <property type="entry name" value="MEMBRANE-BOUND LYTIC MUREIN TRANSGLYCOSYLASE D"/>
    <property type="match status" value="1"/>
</dbReference>
<dbReference type="AlphaFoldDB" id="A0A6N9HHF1"/>
<sequence length="538" mass="58446">MAIDYNVFYTKNKGAEYKDKQVKSYSHYKEPVDHSPGRLAGHSRVWGDASLAVQKQVIDKLIAAAKGAGMNVRRTALLLATAKIESGFNPDAAAGTTSASSLGQFVNKTGKFYGLNDSNRFDTNANVKALLAHFLDNEALAKKRGKPDVWCYKYHHDGPSGNYGGEGLATGKFSKLADLYEKALDVGHALSIVDASGSPIADAVVKVEQNGKSKVMKSNEHGLLPTFLASPDFGPLTIFIQKTSEEFKELGQLAIDKLNSSWTIVAPKERMPVKTHLHEDKAAPAKTPGMHEVKKGQTLSGIARLYGTTYQVLAKMNNIDKPYLLHPHQMLKVPDGKGKPAPEQAKPAQAAAPAATAPAKPSQASPAASRPVVREDRSAESKHPEATVSKPKASGRIETAIAYAMKHKHPKSIHYCLKYVKRALVAAGYFKYPGCEHAKNFGPVLAKNGFKNLLETTPGINLKTAPHGSIIIYAPIEKQTTSAGKVISGHIEIKHAGGFVSDFNEVDPCYRTDYLTMVSPVHFSYKVRFEVTGIWYLE</sequence>
<feature type="region of interest" description="Disordered" evidence="1">
    <location>
        <begin position="273"/>
        <end position="293"/>
    </location>
</feature>
<dbReference type="Gene3D" id="3.90.1720.10">
    <property type="entry name" value="endopeptidase domain like (from Nostoc punctiforme)"/>
    <property type="match status" value="1"/>
</dbReference>
<evidence type="ECO:0000259" key="2">
    <source>
        <dbReference type="PROSITE" id="PS51782"/>
    </source>
</evidence>
<dbReference type="PANTHER" id="PTHR33734">
    <property type="entry name" value="LYSM DOMAIN-CONTAINING GPI-ANCHORED PROTEIN 2"/>
    <property type="match status" value="1"/>
</dbReference>
<dbReference type="RefSeq" id="WP_161025890.1">
    <property type="nucleotide sequence ID" value="NZ_WWCJ01000008.1"/>
</dbReference>
<dbReference type="EMBL" id="WWCJ01000008">
    <property type="protein sequence ID" value="MYN02900.1"/>
    <property type="molecule type" value="Genomic_DNA"/>
</dbReference>
<accession>A0A6N9HHF1</accession>
<organism evidence="3 4">
    <name type="scientific">Pseudoduganella guangdongensis</name>
    <dbReference type="NCBI Taxonomy" id="2692179"/>
    <lineage>
        <taxon>Bacteria</taxon>
        <taxon>Pseudomonadati</taxon>
        <taxon>Pseudomonadota</taxon>
        <taxon>Betaproteobacteria</taxon>
        <taxon>Burkholderiales</taxon>
        <taxon>Oxalobacteraceae</taxon>
        <taxon>Telluria group</taxon>
        <taxon>Pseudoduganella</taxon>
    </lineage>
</organism>
<dbReference type="Gene3D" id="1.10.530.10">
    <property type="match status" value="1"/>
</dbReference>
<name>A0A6N9HHF1_9BURK</name>
<dbReference type="InterPro" id="IPR018392">
    <property type="entry name" value="LysM"/>
</dbReference>
<dbReference type="InterPro" id="IPR036779">
    <property type="entry name" value="LysM_dom_sf"/>
</dbReference>
<dbReference type="SUPFAM" id="SSF54106">
    <property type="entry name" value="LysM domain"/>
    <property type="match status" value="1"/>
</dbReference>
<dbReference type="SMART" id="SM00257">
    <property type="entry name" value="LysM"/>
    <property type="match status" value="1"/>
</dbReference>